<comment type="caution">
    <text evidence="2">The sequence shown here is derived from an EMBL/GenBank/DDBJ whole genome shotgun (WGS) entry which is preliminary data.</text>
</comment>
<dbReference type="OrthoDB" id="187142at2157"/>
<name>M0C9V5_9EURY</name>
<dbReference type="Proteomes" id="UP000011626">
    <property type="component" value="Unassembled WGS sequence"/>
</dbReference>
<reference evidence="2 3" key="1">
    <citation type="journal article" date="2014" name="PLoS Genet.">
        <title>Phylogenetically driven sequencing of extremely halophilic archaea reveals strategies for static and dynamic osmo-response.</title>
        <authorList>
            <person name="Becker E.A."/>
            <person name="Seitzer P.M."/>
            <person name="Tritt A."/>
            <person name="Larsen D."/>
            <person name="Krusor M."/>
            <person name="Yao A.I."/>
            <person name="Wu D."/>
            <person name="Madern D."/>
            <person name="Eisen J.A."/>
            <person name="Darling A.E."/>
            <person name="Facciotti M.T."/>
        </authorList>
    </citation>
    <scope>NUCLEOTIDE SEQUENCE [LARGE SCALE GENOMIC DNA]</scope>
    <source>
        <strain evidence="2 3">2-9-1</strain>
    </source>
</reference>
<feature type="transmembrane region" description="Helical" evidence="1">
    <location>
        <begin position="29"/>
        <end position="52"/>
    </location>
</feature>
<dbReference type="RefSeq" id="WP_006886042.1">
    <property type="nucleotide sequence ID" value="NZ_AOIU01000048.1"/>
</dbReference>
<evidence type="ECO:0000313" key="3">
    <source>
        <dbReference type="Proteomes" id="UP000011626"/>
    </source>
</evidence>
<evidence type="ECO:0000313" key="2">
    <source>
        <dbReference type="EMBL" id="ELZ19995.1"/>
    </source>
</evidence>
<dbReference type="AlphaFoldDB" id="M0C9V5"/>
<sequence length="87" mass="9305">MATRTNRSGASGLGARAVTELRESVLAKVAMLGVVLLVLSISIETAIGAGFLERGISAVWAVVFLLWGTALVLLGVVGRTLIWWRRR</sequence>
<keyword evidence="1" id="KW-1133">Transmembrane helix</keyword>
<accession>M0C9V5</accession>
<proteinExistence type="predicted"/>
<evidence type="ECO:0000256" key="1">
    <source>
        <dbReference type="SAM" id="Phobius"/>
    </source>
</evidence>
<organism evidence="2 3">
    <name type="scientific">Halosimplex carlsbadense 2-9-1</name>
    <dbReference type="NCBI Taxonomy" id="797114"/>
    <lineage>
        <taxon>Archaea</taxon>
        <taxon>Methanobacteriati</taxon>
        <taxon>Methanobacteriota</taxon>
        <taxon>Stenosarchaea group</taxon>
        <taxon>Halobacteria</taxon>
        <taxon>Halobacteriales</taxon>
        <taxon>Haloarculaceae</taxon>
        <taxon>Halosimplex</taxon>
    </lineage>
</organism>
<keyword evidence="3" id="KW-1185">Reference proteome</keyword>
<protein>
    <submittedName>
        <fullName evidence="2">Uncharacterized protein</fullName>
    </submittedName>
</protein>
<keyword evidence="1" id="KW-0812">Transmembrane</keyword>
<gene>
    <name evidence="2" type="ORF">C475_21894</name>
</gene>
<dbReference type="EMBL" id="AOIU01000048">
    <property type="protein sequence ID" value="ELZ19995.1"/>
    <property type="molecule type" value="Genomic_DNA"/>
</dbReference>
<keyword evidence="1" id="KW-0472">Membrane</keyword>
<feature type="transmembrane region" description="Helical" evidence="1">
    <location>
        <begin position="58"/>
        <end position="82"/>
    </location>
</feature>